<name>A0AAV0B8K7_PHAPC</name>
<evidence type="ECO:0000313" key="1">
    <source>
        <dbReference type="EMBL" id="CAH7682389.1"/>
    </source>
</evidence>
<sequence>MGPFIGRNMRQKFISEWVNYIELQLDYLQNGSEVDQRRANAELQHLRKKVLPDLFKIIEAQVYIMPGDIDGTRIKDVILTLQKIILDEYKPDPEFIKKASKTFQSYAQYILKDVNLEFENHRISLLMDLMRIFCPIFGHVGTEKMTESKETLIILAKGIQPIIKGLFDRGEIQNIWKLESYKKIFAYGQAHPLTLIFRNLDRVGNENKWDRLLQEYI</sequence>
<dbReference type="AlphaFoldDB" id="A0AAV0B8K7"/>
<protein>
    <submittedName>
        <fullName evidence="1">Expressed protein</fullName>
    </submittedName>
</protein>
<organism evidence="1 2">
    <name type="scientific">Phakopsora pachyrhizi</name>
    <name type="common">Asian soybean rust disease fungus</name>
    <dbReference type="NCBI Taxonomy" id="170000"/>
    <lineage>
        <taxon>Eukaryota</taxon>
        <taxon>Fungi</taxon>
        <taxon>Dikarya</taxon>
        <taxon>Basidiomycota</taxon>
        <taxon>Pucciniomycotina</taxon>
        <taxon>Pucciniomycetes</taxon>
        <taxon>Pucciniales</taxon>
        <taxon>Phakopsoraceae</taxon>
        <taxon>Phakopsora</taxon>
    </lineage>
</organism>
<feature type="non-terminal residue" evidence="1">
    <location>
        <position position="1"/>
    </location>
</feature>
<gene>
    <name evidence="1" type="ORF">PPACK8108_LOCUS15286</name>
</gene>
<keyword evidence="2" id="KW-1185">Reference proteome</keyword>
<evidence type="ECO:0000313" key="2">
    <source>
        <dbReference type="Proteomes" id="UP001153365"/>
    </source>
</evidence>
<dbReference type="EMBL" id="CALTRL010004054">
    <property type="protein sequence ID" value="CAH7682389.1"/>
    <property type="molecule type" value="Genomic_DNA"/>
</dbReference>
<proteinExistence type="predicted"/>
<comment type="caution">
    <text evidence="1">The sequence shown here is derived from an EMBL/GenBank/DDBJ whole genome shotgun (WGS) entry which is preliminary data.</text>
</comment>
<reference evidence="1" key="1">
    <citation type="submission" date="2022-06" db="EMBL/GenBank/DDBJ databases">
        <authorList>
            <consortium name="SYNGENTA / RWTH Aachen University"/>
        </authorList>
    </citation>
    <scope>NUCLEOTIDE SEQUENCE</scope>
</reference>
<accession>A0AAV0B8K7</accession>
<feature type="non-terminal residue" evidence="1">
    <location>
        <position position="217"/>
    </location>
</feature>
<dbReference type="Proteomes" id="UP001153365">
    <property type="component" value="Unassembled WGS sequence"/>
</dbReference>